<organism evidence="1 2">
    <name type="scientific">Avena sativa</name>
    <name type="common">Oat</name>
    <dbReference type="NCBI Taxonomy" id="4498"/>
    <lineage>
        <taxon>Eukaryota</taxon>
        <taxon>Viridiplantae</taxon>
        <taxon>Streptophyta</taxon>
        <taxon>Embryophyta</taxon>
        <taxon>Tracheophyta</taxon>
        <taxon>Spermatophyta</taxon>
        <taxon>Magnoliopsida</taxon>
        <taxon>Liliopsida</taxon>
        <taxon>Poales</taxon>
        <taxon>Poaceae</taxon>
        <taxon>BOP clade</taxon>
        <taxon>Pooideae</taxon>
        <taxon>Poodae</taxon>
        <taxon>Poeae</taxon>
        <taxon>Poeae Chloroplast Group 1 (Aveneae type)</taxon>
        <taxon>Aveninae</taxon>
        <taxon>Avena</taxon>
    </lineage>
</organism>
<dbReference type="Proteomes" id="UP001732700">
    <property type="component" value="Chromosome 6A"/>
</dbReference>
<dbReference type="EnsemblPlants" id="AVESA.00010b.r2.6AG1066830.1">
    <property type="protein sequence ID" value="AVESA.00010b.r2.6AG1066830.1.CDS"/>
    <property type="gene ID" value="AVESA.00010b.r2.6AG1066830"/>
</dbReference>
<sequence length="308" mass="34492">MDSMWNTEHTVSATSRTASSAASSRASQQRRRPVPPRVLSRRWRRAFAEVDVVSFVDNKAPNYDSNDDCDFHLRSSEQRSRNGDLIDDVNAALLCRRRCAGHCDTGPPRTFRVHFALFDAWDEAMVNQWLRYLLKPRRGTRQEELVHLDLRLQATIGGEYLVGQLKLYDDDDECPVHSLHQAQRHAVPARLFSCAALCAGPSGAHPSASPRDAPAEQHRHLGLRRQDPTAYQQLPAPRQPHAGKVRLHREKVSVDASELRVLEYRGAVPGESSLTLHGANKQISSCTIGFCGRKVHEEGSCTPVQKVP</sequence>
<reference evidence="1" key="2">
    <citation type="submission" date="2025-09" db="UniProtKB">
        <authorList>
            <consortium name="EnsemblPlants"/>
        </authorList>
    </citation>
    <scope>IDENTIFICATION</scope>
</reference>
<proteinExistence type="predicted"/>
<name>A0ACD5Z058_AVESA</name>
<evidence type="ECO:0000313" key="2">
    <source>
        <dbReference type="Proteomes" id="UP001732700"/>
    </source>
</evidence>
<accession>A0ACD5Z058</accession>
<reference evidence="1" key="1">
    <citation type="submission" date="2021-05" db="EMBL/GenBank/DDBJ databases">
        <authorList>
            <person name="Scholz U."/>
            <person name="Mascher M."/>
            <person name="Fiebig A."/>
        </authorList>
    </citation>
    <scope>NUCLEOTIDE SEQUENCE [LARGE SCALE GENOMIC DNA]</scope>
</reference>
<keyword evidence="2" id="KW-1185">Reference proteome</keyword>
<protein>
    <submittedName>
        <fullName evidence="1">Uncharacterized protein</fullName>
    </submittedName>
</protein>
<evidence type="ECO:0000313" key="1">
    <source>
        <dbReference type="EnsemblPlants" id="AVESA.00010b.r2.6AG1066830.1.CDS"/>
    </source>
</evidence>